<protein>
    <submittedName>
        <fullName evidence="2">HPr kinase/phosphorylase</fullName>
    </submittedName>
</protein>
<keyword evidence="2" id="KW-0808">Transferase</keyword>
<sequence length="154" mass="15681">MSAAAPVPGAPGSSPDAPLLLHASTVAMAGRAVLITGCSGAGKSALALQLLALGAVLVADDITHLWRAGHNLMADAPDTIRGRIEARGVGILNAQPHGPAPVTLCIDLDTPETDRLPPHRQQVLLGHDLPILHNPAMGCLPSAIAQYLKAGRAA</sequence>
<dbReference type="InterPro" id="IPR011104">
    <property type="entry name" value="Hpr_kin/Pase_C"/>
</dbReference>
<name>A0ABW4EHT2_9RHOB</name>
<comment type="caution">
    <text evidence="2">The sequence shown here is derived from an EMBL/GenBank/DDBJ whole genome shotgun (WGS) entry which is preliminary data.</text>
</comment>
<evidence type="ECO:0000313" key="2">
    <source>
        <dbReference type="EMBL" id="MFD1509564.1"/>
    </source>
</evidence>
<accession>A0ABW4EHT2</accession>
<evidence type="ECO:0000313" key="3">
    <source>
        <dbReference type="Proteomes" id="UP001597186"/>
    </source>
</evidence>
<dbReference type="Proteomes" id="UP001597186">
    <property type="component" value="Unassembled WGS sequence"/>
</dbReference>
<evidence type="ECO:0000259" key="1">
    <source>
        <dbReference type="Pfam" id="PF07475"/>
    </source>
</evidence>
<keyword evidence="3" id="KW-1185">Reference proteome</keyword>
<dbReference type="RefSeq" id="WP_379914856.1">
    <property type="nucleotide sequence ID" value="NZ_JBHUDD010000052.1"/>
</dbReference>
<dbReference type="Gene3D" id="3.40.50.300">
    <property type="entry name" value="P-loop containing nucleotide triphosphate hydrolases"/>
    <property type="match status" value="1"/>
</dbReference>
<dbReference type="Pfam" id="PF07475">
    <property type="entry name" value="Hpr_kinase_C"/>
    <property type="match status" value="1"/>
</dbReference>
<dbReference type="InterPro" id="IPR027417">
    <property type="entry name" value="P-loop_NTPase"/>
</dbReference>
<dbReference type="GO" id="GO:0016301">
    <property type="term" value="F:kinase activity"/>
    <property type="evidence" value="ECO:0007669"/>
    <property type="project" value="UniProtKB-KW"/>
</dbReference>
<proteinExistence type="predicted"/>
<reference evidence="3" key="1">
    <citation type="journal article" date="2019" name="Int. J. Syst. Evol. Microbiol.">
        <title>The Global Catalogue of Microorganisms (GCM) 10K type strain sequencing project: providing services to taxonomists for standard genome sequencing and annotation.</title>
        <authorList>
            <consortium name="The Broad Institute Genomics Platform"/>
            <consortium name="The Broad Institute Genome Sequencing Center for Infectious Disease"/>
            <person name="Wu L."/>
            <person name="Ma J."/>
        </authorList>
    </citation>
    <scope>NUCLEOTIDE SEQUENCE [LARGE SCALE GENOMIC DNA]</scope>
    <source>
        <strain evidence="3">CGMCC 1.12477</strain>
    </source>
</reference>
<dbReference type="EMBL" id="JBHUDD010000052">
    <property type="protein sequence ID" value="MFD1509564.1"/>
    <property type="molecule type" value="Genomic_DNA"/>
</dbReference>
<organism evidence="2 3">
    <name type="scientific">Lacimonas salitolerans</name>
    <dbReference type="NCBI Taxonomy" id="1323750"/>
    <lineage>
        <taxon>Bacteria</taxon>
        <taxon>Pseudomonadati</taxon>
        <taxon>Pseudomonadota</taxon>
        <taxon>Alphaproteobacteria</taxon>
        <taxon>Rhodobacterales</taxon>
        <taxon>Paracoccaceae</taxon>
        <taxon>Lacimonas</taxon>
    </lineage>
</organism>
<keyword evidence="2" id="KW-0418">Kinase</keyword>
<dbReference type="SUPFAM" id="SSF53795">
    <property type="entry name" value="PEP carboxykinase-like"/>
    <property type="match status" value="1"/>
</dbReference>
<feature type="domain" description="HPr kinase/phosphorylase C-terminal" evidence="1">
    <location>
        <begin position="21"/>
        <end position="95"/>
    </location>
</feature>
<gene>
    <name evidence="2" type="ORF">ACFTOW_09135</name>
</gene>